<dbReference type="GeneID" id="36841607"/>
<dbReference type="InterPro" id="IPR036047">
    <property type="entry name" value="F-box-like_dom_sf"/>
</dbReference>
<dbReference type="SUPFAM" id="SSF81383">
    <property type="entry name" value="F-box domain"/>
    <property type="match status" value="1"/>
</dbReference>
<proteinExistence type="predicted"/>
<dbReference type="KEGG" id="vg:36841607"/>
<accession>A0A2U7UFG6</accession>
<dbReference type="Proteomes" id="UP000249758">
    <property type="component" value="Segment"/>
</dbReference>
<evidence type="ECO:0000313" key="1">
    <source>
        <dbReference type="EMBL" id="AVK77152.1"/>
    </source>
</evidence>
<organism evidence="1">
    <name type="scientific">Pandoravirus macleodensis</name>
    <dbReference type="NCBI Taxonomy" id="2107707"/>
    <lineage>
        <taxon>Viruses</taxon>
        <taxon>Pandoravirus</taxon>
    </lineage>
</organism>
<gene>
    <name evidence="1" type="ORF">pmac_cds_464</name>
</gene>
<sequence length="390" mass="43460">MDVGTPGMDCTTLPAEMMCAVLCWVDPGWWPLAARVCRWWRACVRAVVEMTPDHTASMPIRARTLSLAVRGGHVNVVEWLERISGRPYCRARSVAEWVSSMAPGRSCDDLIVAAARDSRDDVLLWADEHVRLFGREGRVADRSVDIVLLAAIAYGRHEATQYLCTMGPRPWLEGSMRLLTRCWTERDDRCVRDPRVTLCAIAAGGSSLPVMLCRRGLPMRRSALLLGALCLGSDMLRDLCNTIAHRVSHRHILVDEAIWLADQHLVATGQSGGEQSALSEADARDATIVKRPPVRPPRSDDFLPGGALEHYALVDDDCATFGRTLTVLLWPLCVDPDYTKDHLDAWIESAVANFESWNAPRAAARRTCIRLDLRATAPYHADFDGDERFY</sequence>
<protein>
    <submittedName>
        <fullName evidence="1">RNA polymerase rbp1 incomplete domain containing protein</fullName>
    </submittedName>
</protein>
<name>A0A2U7UFG6_9VIRU</name>
<reference evidence="1" key="1">
    <citation type="journal article" date="2018" name="Nat. Commun.">
        <title>Diversity and evolution of the emerging Pandoraviridae family.</title>
        <authorList>
            <person name="Legendre M."/>
            <person name="Fabre E."/>
            <person name="Poirot O."/>
            <person name="Jeudy S."/>
            <person name="Lartigue A."/>
            <person name="Alempic J.M."/>
            <person name="Beucher L."/>
            <person name="Philippe N."/>
            <person name="Bertaux L."/>
            <person name="Christo-Foroux E."/>
            <person name="Labadie K."/>
            <person name="Coute Y."/>
            <person name="Abergel C."/>
            <person name="Claverie J.M."/>
        </authorList>
    </citation>
    <scope>NUCLEOTIDE SEQUENCE [LARGE SCALE GENOMIC DNA]</scope>
    <source>
        <strain evidence="1">Macleodensis</strain>
    </source>
</reference>
<dbReference type="RefSeq" id="YP_009481148.1">
    <property type="nucleotide sequence ID" value="NC_037665.1"/>
</dbReference>
<dbReference type="EMBL" id="MG011691">
    <property type="protein sequence ID" value="AVK77152.1"/>
    <property type="molecule type" value="Genomic_DNA"/>
</dbReference>